<accession>A0ACC1JEC7</accession>
<gene>
    <name evidence="1" type="ORF">FBU59_001267</name>
</gene>
<dbReference type="Proteomes" id="UP001150603">
    <property type="component" value="Unassembled WGS sequence"/>
</dbReference>
<dbReference type="EMBL" id="JANBPW010000530">
    <property type="protein sequence ID" value="KAJ1949157.1"/>
    <property type="molecule type" value="Genomic_DNA"/>
</dbReference>
<protein>
    <submittedName>
        <fullName evidence="1">Uncharacterized protein</fullName>
    </submittedName>
</protein>
<sequence length="65" mass="7012">MNGREAVGLARYAFQLANAHTLPLPPFALCIGLEKKVAILEKVQDILANGDGNVTVSVQEQNRHA</sequence>
<organism evidence="1 2">
    <name type="scientific">Linderina macrospora</name>
    <dbReference type="NCBI Taxonomy" id="4868"/>
    <lineage>
        <taxon>Eukaryota</taxon>
        <taxon>Fungi</taxon>
        <taxon>Fungi incertae sedis</taxon>
        <taxon>Zoopagomycota</taxon>
        <taxon>Kickxellomycotina</taxon>
        <taxon>Kickxellomycetes</taxon>
        <taxon>Kickxellales</taxon>
        <taxon>Kickxellaceae</taxon>
        <taxon>Linderina</taxon>
    </lineage>
</organism>
<comment type="caution">
    <text evidence="1">The sequence shown here is derived from an EMBL/GenBank/DDBJ whole genome shotgun (WGS) entry which is preliminary data.</text>
</comment>
<name>A0ACC1JEC7_9FUNG</name>
<reference evidence="1" key="1">
    <citation type="submission" date="2022-07" db="EMBL/GenBank/DDBJ databases">
        <title>Phylogenomic reconstructions and comparative analyses of Kickxellomycotina fungi.</title>
        <authorList>
            <person name="Reynolds N.K."/>
            <person name="Stajich J.E."/>
            <person name="Barry K."/>
            <person name="Grigoriev I.V."/>
            <person name="Crous P."/>
            <person name="Smith M.E."/>
        </authorList>
    </citation>
    <scope>NUCLEOTIDE SEQUENCE</scope>
    <source>
        <strain evidence="1">NRRL 5244</strain>
    </source>
</reference>
<proteinExistence type="predicted"/>
<keyword evidence="2" id="KW-1185">Reference proteome</keyword>
<evidence type="ECO:0000313" key="2">
    <source>
        <dbReference type="Proteomes" id="UP001150603"/>
    </source>
</evidence>
<evidence type="ECO:0000313" key="1">
    <source>
        <dbReference type="EMBL" id="KAJ1949157.1"/>
    </source>
</evidence>